<evidence type="ECO:0000313" key="3">
    <source>
        <dbReference type="EMBL" id="CAI9933436.1"/>
    </source>
</evidence>
<dbReference type="PROSITE" id="PS50090">
    <property type="entry name" value="MYB_LIKE"/>
    <property type="match status" value="1"/>
</dbReference>
<proteinExistence type="predicted"/>
<dbReference type="InterPro" id="IPR009057">
    <property type="entry name" value="Homeodomain-like_sf"/>
</dbReference>
<dbReference type="AlphaFoldDB" id="A0AA86P7U7"/>
<reference evidence="3" key="1">
    <citation type="submission" date="2023-06" db="EMBL/GenBank/DDBJ databases">
        <authorList>
            <person name="Kurt Z."/>
        </authorList>
    </citation>
    <scope>NUCLEOTIDE SEQUENCE</scope>
</reference>
<feature type="domain" description="Myb-like" evidence="1">
    <location>
        <begin position="10"/>
        <end position="56"/>
    </location>
</feature>
<dbReference type="EMBL" id="CATOUU010000531">
    <property type="protein sequence ID" value="CAI9933436.1"/>
    <property type="molecule type" value="Genomic_DNA"/>
</dbReference>
<dbReference type="EMBL" id="CAXDID020000004">
    <property type="protein sequence ID" value="CAL5973941.1"/>
    <property type="molecule type" value="Genomic_DNA"/>
</dbReference>
<reference evidence="4 5" key="2">
    <citation type="submission" date="2024-07" db="EMBL/GenBank/DDBJ databases">
        <authorList>
            <person name="Akdeniz Z."/>
        </authorList>
    </citation>
    <scope>NUCLEOTIDE SEQUENCE [LARGE SCALE GENOMIC DNA]</scope>
</reference>
<protein>
    <submittedName>
        <fullName evidence="3">Myb-like DNA-binding domain-containing protein</fullName>
    </submittedName>
    <submittedName>
        <fullName evidence="4">Myb-like_DNA-binding domain-containing protein</fullName>
    </submittedName>
</protein>
<name>A0AA86P7U7_9EUKA</name>
<accession>A0AA86P7U7</accession>
<dbReference type="InterPro" id="IPR017930">
    <property type="entry name" value="Myb_dom"/>
</dbReference>
<dbReference type="SMART" id="SM00717">
    <property type="entry name" value="SANT"/>
    <property type="match status" value="1"/>
</dbReference>
<comment type="caution">
    <text evidence="3">The sequence shown here is derived from an EMBL/GenBank/DDBJ whole genome shotgun (WGS) entry which is preliminary data.</text>
</comment>
<evidence type="ECO:0000313" key="4">
    <source>
        <dbReference type="EMBL" id="CAL5973941.1"/>
    </source>
</evidence>
<evidence type="ECO:0000259" key="1">
    <source>
        <dbReference type="PROSITE" id="PS50090"/>
    </source>
</evidence>
<dbReference type="PROSITE" id="PS51294">
    <property type="entry name" value="HTH_MYB"/>
    <property type="match status" value="1"/>
</dbReference>
<dbReference type="CDD" id="cd00167">
    <property type="entry name" value="SANT"/>
    <property type="match status" value="1"/>
</dbReference>
<gene>
    <name evidence="3" type="ORF">HINF_LOCUS21081</name>
    <name evidence="4" type="ORF">HINF_LOCUS2627</name>
</gene>
<dbReference type="Gene3D" id="1.10.10.60">
    <property type="entry name" value="Homeodomain-like"/>
    <property type="match status" value="1"/>
</dbReference>
<keyword evidence="3" id="KW-0238">DNA-binding</keyword>
<dbReference type="SUPFAM" id="SSF46689">
    <property type="entry name" value="Homeodomain-like"/>
    <property type="match status" value="1"/>
</dbReference>
<keyword evidence="5" id="KW-1185">Reference proteome</keyword>
<dbReference type="GO" id="GO:0003677">
    <property type="term" value="F:DNA binding"/>
    <property type="evidence" value="ECO:0007669"/>
    <property type="project" value="UniProtKB-KW"/>
</dbReference>
<sequence length="215" mass="25566">MKTGKQLWRSKEEIATLIKLTEQNRQNNSKIIWSKISAQLKTRSEIQCKSYYQIIIKPSLQCSMRTNHSWSRLELVVLWTLGVNFSADFECIQSTQPMFAEFTVKQLQSQWQQCLKKQAEFISIFKQLLLNEICIRSISDLIFPKLLFIIKICFEYASSYEEQKQNSNSSEIQFDKMEVNAVRAFLSGIHFAEIHKLFGMFREERKRRRIDWQNM</sequence>
<evidence type="ECO:0000259" key="2">
    <source>
        <dbReference type="PROSITE" id="PS51294"/>
    </source>
</evidence>
<organism evidence="3">
    <name type="scientific">Hexamita inflata</name>
    <dbReference type="NCBI Taxonomy" id="28002"/>
    <lineage>
        <taxon>Eukaryota</taxon>
        <taxon>Metamonada</taxon>
        <taxon>Diplomonadida</taxon>
        <taxon>Hexamitidae</taxon>
        <taxon>Hexamitinae</taxon>
        <taxon>Hexamita</taxon>
    </lineage>
</organism>
<dbReference type="InterPro" id="IPR001005">
    <property type="entry name" value="SANT/Myb"/>
</dbReference>
<evidence type="ECO:0000313" key="5">
    <source>
        <dbReference type="Proteomes" id="UP001642409"/>
    </source>
</evidence>
<feature type="domain" description="HTH myb-type" evidence="2">
    <location>
        <begin position="1"/>
        <end position="60"/>
    </location>
</feature>
<dbReference type="Proteomes" id="UP001642409">
    <property type="component" value="Unassembled WGS sequence"/>
</dbReference>
<dbReference type="Pfam" id="PF00249">
    <property type="entry name" value="Myb_DNA-binding"/>
    <property type="match status" value="1"/>
</dbReference>